<dbReference type="InterPro" id="IPR000192">
    <property type="entry name" value="Aminotrans_V_dom"/>
</dbReference>
<keyword evidence="4" id="KW-0808">Transferase</keyword>
<dbReference type="InterPro" id="IPR015424">
    <property type="entry name" value="PyrdxlP-dep_Trfase"/>
</dbReference>
<dbReference type="GO" id="GO:0008483">
    <property type="term" value="F:transaminase activity"/>
    <property type="evidence" value="ECO:0007669"/>
    <property type="project" value="UniProtKB-KW"/>
</dbReference>
<name>A0A5B9DJR6_9HYPH</name>
<keyword evidence="4" id="KW-0032">Aminotransferase</keyword>
<dbReference type="Pfam" id="PF00266">
    <property type="entry name" value="Aminotran_5"/>
    <property type="match status" value="1"/>
</dbReference>
<accession>A0A5B9DJR6</accession>
<evidence type="ECO:0000313" key="5">
    <source>
        <dbReference type="Proteomes" id="UP000321062"/>
    </source>
</evidence>
<dbReference type="Proteomes" id="UP000321062">
    <property type="component" value="Chromosome"/>
</dbReference>
<dbReference type="PANTHER" id="PTHR43092">
    <property type="entry name" value="L-CYSTEINE DESULFHYDRASE"/>
    <property type="match status" value="1"/>
</dbReference>
<keyword evidence="5" id="KW-1185">Reference proteome</keyword>
<sequence>MQRTPHVPFGFIGGKGIFKSLERSEIHETNPVVENGANIQQPTALTSGPGFAGFRIKSGQETVGRRSPSWGNRGGGDPRHHHPACLQPSKPATSHHPPPEPAAVPSNLARHFLLFEDVLFLNHGSFGACPRPVFETYQSIQRELESQPVAFLGRELTERLRVPRVELAAYLGTSPENLVGVVNATTGLNIVAQSLDLQPGDEILTTDHEYSALEKTWAYVTGKTGARIVTVDVPMPLVSEEAFTDALRAGITERTRVLFLSHITSPTALVFPIERIVAEARSRGIVSVIDGAHTPGHIPLDLDALGADFYSGNCHKWLMTPKGSAFLYARPEMQDRLDPLVVSHGWTAQSRQPGARGAFGNSPFIDEIEMQGTRDPSAWLAVPSALAFRREHDWDAVTRACTSLAQETAARLCALTGLEPLSASEFCAPQMVAMPIPDCDPLVIHDALLERYAIEIPVFKWKQQSIVRVSVQGYNSREQMDVLIDALTELLDLVQAPSRMRS</sequence>
<feature type="region of interest" description="Disordered" evidence="2">
    <location>
        <begin position="59"/>
        <end position="103"/>
    </location>
</feature>
<reference evidence="4 5" key="1">
    <citation type="journal article" date="2015" name="Int. J. Syst. Evol. Microbiol.">
        <title>Youhaiella tibetensis gen. nov., sp. nov., isolated from subsurface sediment.</title>
        <authorList>
            <person name="Wang Y.X."/>
            <person name="Huang F.Q."/>
            <person name="Nogi Y."/>
            <person name="Pang S.J."/>
            <person name="Wang P.K."/>
            <person name="Lv J."/>
        </authorList>
    </citation>
    <scope>NUCLEOTIDE SEQUENCE [LARGE SCALE GENOMIC DNA]</scope>
    <source>
        <strain evidence="5">fig4</strain>
    </source>
</reference>
<gene>
    <name evidence="4" type="ORF">FNA67_03420</name>
</gene>
<dbReference type="AlphaFoldDB" id="A0A5B9DJR6"/>
<dbReference type="PANTHER" id="PTHR43092:SF2">
    <property type="entry name" value="HERCYNYLCYSTEINE SULFOXIDE LYASE"/>
    <property type="match status" value="1"/>
</dbReference>
<dbReference type="InterPro" id="IPR015421">
    <property type="entry name" value="PyrdxlP-dep_Trfase_major"/>
</dbReference>
<evidence type="ECO:0000259" key="3">
    <source>
        <dbReference type="Pfam" id="PF00266"/>
    </source>
</evidence>
<dbReference type="KEGG" id="yti:FNA67_03420"/>
<dbReference type="EMBL" id="CP041690">
    <property type="protein sequence ID" value="QEE19276.1"/>
    <property type="molecule type" value="Genomic_DNA"/>
</dbReference>
<dbReference type="InterPro" id="IPR015422">
    <property type="entry name" value="PyrdxlP-dep_Trfase_small"/>
</dbReference>
<proteinExistence type="predicted"/>
<protein>
    <submittedName>
        <fullName evidence="4">Aminotransferase class V-fold PLP-dependent enzyme</fullName>
    </submittedName>
</protein>
<evidence type="ECO:0000256" key="2">
    <source>
        <dbReference type="SAM" id="MobiDB-lite"/>
    </source>
</evidence>
<dbReference type="Gene3D" id="3.90.1150.10">
    <property type="entry name" value="Aspartate Aminotransferase, domain 1"/>
    <property type="match status" value="1"/>
</dbReference>
<dbReference type="Gene3D" id="3.40.640.10">
    <property type="entry name" value="Type I PLP-dependent aspartate aminotransferase-like (Major domain)"/>
    <property type="match status" value="1"/>
</dbReference>
<dbReference type="SUPFAM" id="SSF53383">
    <property type="entry name" value="PLP-dependent transferases"/>
    <property type="match status" value="1"/>
</dbReference>
<feature type="domain" description="Aminotransferase class V" evidence="3">
    <location>
        <begin position="133"/>
        <end position="483"/>
    </location>
</feature>
<dbReference type="OrthoDB" id="9804366at2"/>
<evidence type="ECO:0000256" key="1">
    <source>
        <dbReference type="ARBA" id="ARBA00022898"/>
    </source>
</evidence>
<evidence type="ECO:0000313" key="4">
    <source>
        <dbReference type="EMBL" id="QEE19276.1"/>
    </source>
</evidence>
<organism evidence="4 5">
    <name type="scientific">Paradevosia tibetensis</name>
    <dbReference type="NCBI Taxonomy" id="1447062"/>
    <lineage>
        <taxon>Bacteria</taxon>
        <taxon>Pseudomonadati</taxon>
        <taxon>Pseudomonadota</taxon>
        <taxon>Alphaproteobacteria</taxon>
        <taxon>Hyphomicrobiales</taxon>
        <taxon>Devosiaceae</taxon>
        <taxon>Paradevosia</taxon>
    </lineage>
</organism>
<keyword evidence="1" id="KW-0663">Pyridoxal phosphate</keyword>